<dbReference type="CDD" id="cd06578">
    <property type="entry name" value="HemD"/>
    <property type="match status" value="1"/>
</dbReference>
<dbReference type="SUPFAM" id="SSF69618">
    <property type="entry name" value="HemD-like"/>
    <property type="match status" value="1"/>
</dbReference>
<dbReference type="EC" id="4.2.1.75" evidence="2"/>
<keyword evidence="2" id="KW-0456">Lyase</keyword>
<dbReference type="Gene3D" id="3.40.50.10090">
    <property type="match status" value="2"/>
</dbReference>
<dbReference type="GO" id="GO:0033014">
    <property type="term" value="P:tetrapyrrole biosynthetic process"/>
    <property type="evidence" value="ECO:0007669"/>
    <property type="project" value="InterPro"/>
</dbReference>
<organism evidence="2">
    <name type="scientific">uncultured Microvirga sp</name>
    <dbReference type="NCBI Taxonomy" id="412392"/>
    <lineage>
        <taxon>Bacteria</taxon>
        <taxon>Pseudomonadati</taxon>
        <taxon>Pseudomonadota</taxon>
        <taxon>Alphaproteobacteria</taxon>
        <taxon>Hyphomicrobiales</taxon>
        <taxon>Methylobacteriaceae</taxon>
        <taxon>Microvirga</taxon>
        <taxon>environmental samples</taxon>
    </lineage>
</organism>
<dbReference type="AlphaFoldDB" id="A0A6J4MMB8"/>
<gene>
    <name evidence="2" type="ORF">AVDCRST_MAG90-2892</name>
</gene>
<evidence type="ECO:0000259" key="1">
    <source>
        <dbReference type="Pfam" id="PF02602"/>
    </source>
</evidence>
<name>A0A6J4MMB8_9HYPH</name>
<dbReference type="Pfam" id="PF02602">
    <property type="entry name" value="HEM4"/>
    <property type="match status" value="1"/>
</dbReference>
<dbReference type="InterPro" id="IPR003754">
    <property type="entry name" value="4pyrrol_synth_uPrphyn_synth"/>
</dbReference>
<accession>A0A6J4MMB8</accession>
<protein>
    <submittedName>
        <fullName evidence="2">Uroporphyrinogen-III synthase</fullName>
        <ecNumber evidence="2">4.2.1.75</ecNumber>
    </submittedName>
</protein>
<feature type="domain" description="Tetrapyrrole biosynthesis uroporphyrinogen III synthase" evidence="1">
    <location>
        <begin position="14"/>
        <end position="226"/>
    </location>
</feature>
<dbReference type="InterPro" id="IPR036108">
    <property type="entry name" value="4pyrrol_syn_uPrphyn_synt_sf"/>
</dbReference>
<reference evidence="2" key="1">
    <citation type="submission" date="2020-02" db="EMBL/GenBank/DDBJ databases">
        <authorList>
            <person name="Meier V. D."/>
        </authorList>
    </citation>
    <scope>NUCLEOTIDE SEQUENCE</scope>
    <source>
        <strain evidence="2">AVDCRST_MAG90</strain>
    </source>
</reference>
<sequence length="235" mass="24724">MRVLVTRPLSGATRTAERLRALGHVPLVAPLMTVEPTGEPPPTERFDAILVTSANAIPALARLDATARALPIFAPGTRTARLLREAGLLNVREGGGDANGLAASLRRSFPPPGALLHVAGRDRKPEPKASLSAAGYQVTEWIAYAAVPASCLPARLRAALSRREIEAVLHYSHRSAAILRRLAERAGVLEALGASAQICLSPDVAEALPGAPSLVIASYPGEDAMMEALSQLDCR</sequence>
<dbReference type="EMBL" id="CADCUC010000599">
    <property type="protein sequence ID" value="CAA9359032.1"/>
    <property type="molecule type" value="Genomic_DNA"/>
</dbReference>
<evidence type="ECO:0000313" key="2">
    <source>
        <dbReference type="EMBL" id="CAA9359032.1"/>
    </source>
</evidence>
<proteinExistence type="predicted"/>
<dbReference type="GO" id="GO:0004852">
    <property type="term" value="F:uroporphyrinogen-III synthase activity"/>
    <property type="evidence" value="ECO:0007669"/>
    <property type="project" value="UniProtKB-EC"/>
</dbReference>